<evidence type="ECO:0000256" key="2">
    <source>
        <dbReference type="ARBA" id="ARBA00022741"/>
    </source>
</evidence>
<comment type="caution">
    <text evidence="6">The sequence shown here is derived from an EMBL/GenBank/DDBJ whole genome shotgun (WGS) entry which is preliminary data.</text>
</comment>
<dbReference type="Proteomes" id="UP000812013">
    <property type="component" value="Unassembled WGS sequence"/>
</dbReference>
<evidence type="ECO:0000256" key="3">
    <source>
        <dbReference type="ARBA" id="ARBA00022840"/>
    </source>
</evidence>
<evidence type="ECO:0000256" key="4">
    <source>
        <dbReference type="PROSITE-ProRule" id="PRU00409"/>
    </source>
</evidence>
<evidence type="ECO:0000259" key="5">
    <source>
        <dbReference type="PROSITE" id="PS50975"/>
    </source>
</evidence>
<feature type="domain" description="ATP-grasp" evidence="5">
    <location>
        <begin position="146"/>
        <end position="338"/>
    </location>
</feature>
<dbReference type="SUPFAM" id="SSF56059">
    <property type="entry name" value="Glutathione synthetase ATP-binding domain-like"/>
    <property type="match status" value="1"/>
</dbReference>
<dbReference type="InterPro" id="IPR052032">
    <property type="entry name" value="ATP-dep_AA_Ligase"/>
</dbReference>
<dbReference type="PANTHER" id="PTHR43585">
    <property type="entry name" value="FUMIPYRROLE BIOSYNTHESIS PROTEIN C"/>
    <property type="match status" value="1"/>
</dbReference>
<proteinExistence type="predicted"/>
<dbReference type="EMBL" id="WTFF01000021">
    <property type="protein sequence ID" value="MBW5481405.1"/>
    <property type="molecule type" value="Genomic_DNA"/>
</dbReference>
<protein>
    <submittedName>
        <fullName evidence="6">ATP-grasp domain-containing protein</fullName>
    </submittedName>
</protein>
<dbReference type="Gene3D" id="3.30.1490.20">
    <property type="entry name" value="ATP-grasp fold, A domain"/>
    <property type="match status" value="1"/>
</dbReference>
<accession>A0ABS6Z0X9</accession>
<keyword evidence="7" id="KW-1185">Reference proteome</keyword>
<name>A0ABS6Z0X9_9ACTN</name>
<dbReference type="Gene3D" id="3.30.470.20">
    <property type="entry name" value="ATP-grasp fold, B domain"/>
    <property type="match status" value="1"/>
</dbReference>
<dbReference type="RefSeq" id="WP_219665294.1">
    <property type="nucleotide sequence ID" value="NZ_WTFF01000021.1"/>
</dbReference>
<evidence type="ECO:0000313" key="7">
    <source>
        <dbReference type="Proteomes" id="UP000812013"/>
    </source>
</evidence>
<dbReference type="InterPro" id="IPR013815">
    <property type="entry name" value="ATP_grasp_subdomain_1"/>
</dbReference>
<keyword evidence="3 4" id="KW-0067">ATP-binding</keyword>
<dbReference type="PROSITE" id="PS50975">
    <property type="entry name" value="ATP_GRASP"/>
    <property type="match status" value="1"/>
</dbReference>
<evidence type="ECO:0000313" key="6">
    <source>
        <dbReference type="EMBL" id="MBW5481405.1"/>
    </source>
</evidence>
<dbReference type="Pfam" id="PF13535">
    <property type="entry name" value="ATP-grasp_4"/>
    <property type="match status" value="1"/>
</dbReference>
<keyword evidence="1" id="KW-0436">Ligase</keyword>
<reference evidence="6 7" key="1">
    <citation type="submission" date="2019-12" db="EMBL/GenBank/DDBJ databases">
        <title>Genome sequence of Streptomyces bambusae.</title>
        <authorList>
            <person name="Bansal K."/>
            <person name="Choksket S."/>
            <person name="Korpole S."/>
            <person name="Patil P.B."/>
        </authorList>
    </citation>
    <scope>NUCLEOTIDE SEQUENCE [LARGE SCALE GENOMIC DNA]</scope>
    <source>
        <strain evidence="6 7">SK60</strain>
    </source>
</reference>
<dbReference type="InterPro" id="IPR011761">
    <property type="entry name" value="ATP-grasp"/>
</dbReference>
<dbReference type="PANTHER" id="PTHR43585:SF2">
    <property type="entry name" value="ATP-GRASP ENZYME FSQD"/>
    <property type="match status" value="1"/>
</dbReference>
<evidence type="ECO:0000256" key="1">
    <source>
        <dbReference type="ARBA" id="ARBA00022598"/>
    </source>
</evidence>
<keyword evidence="2 4" id="KW-0547">Nucleotide-binding</keyword>
<sequence length="456" mass="49107">MNTLPTLPPAGTPATPGSERPAAFLLTGSFLAICRAPRYLEELTRRGLKILLITPAVWREQAESALREAGHPAAAIDAIAFVEGSVDREGSFNAGVVAAVRGWERSYEIIGTYAAGETLVEPTGLVADALNLPSPGLRASRVCRSKYLQRLHLGEFNPYSLVVPPGDRAAADLSGVPFPAVVKPATRHSSSGVQTVTDAGQLAALVAEYPEHETVLVEEKVPGQEFSVEALIQHGRIVWDSVTVKQTTDAHAETFVELSHTVSGAVGLERKKLLAANKCLLHLLDFQDGMTHSEWRLDADGHPKLMEVAARTPGDGLTVLYHLATGLPIEPEIIKIALGETAEYPKATRHARQVYVEHEPGILEEVSVDWPGVSVEWAGEGDLWPEVPVGRPEDPPTLRAVFVQKEKGSYVGPLRSSEDRVANFFIDAPDSVALDELEARVRAAITVRTAPVEPAG</sequence>
<gene>
    <name evidence="6" type="ORF">GPJ59_05780</name>
</gene>
<organism evidence="6 7">
    <name type="scientific">Streptomyces bambusae</name>
    <dbReference type="NCBI Taxonomy" id="1550616"/>
    <lineage>
        <taxon>Bacteria</taxon>
        <taxon>Bacillati</taxon>
        <taxon>Actinomycetota</taxon>
        <taxon>Actinomycetes</taxon>
        <taxon>Kitasatosporales</taxon>
        <taxon>Streptomycetaceae</taxon>
        <taxon>Streptomyces</taxon>
    </lineage>
</organism>